<dbReference type="SUPFAM" id="SSF48452">
    <property type="entry name" value="TPR-like"/>
    <property type="match status" value="2"/>
</dbReference>
<dbReference type="SMART" id="SM00850">
    <property type="entry name" value="LytTR"/>
    <property type="match status" value="1"/>
</dbReference>
<dbReference type="Proteomes" id="UP001597112">
    <property type="component" value="Unassembled WGS sequence"/>
</dbReference>
<protein>
    <submittedName>
        <fullName evidence="6">Tetratricopeptide repeat protein</fullName>
    </submittedName>
</protein>
<reference evidence="7" key="1">
    <citation type="journal article" date="2019" name="Int. J. Syst. Evol. Microbiol.">
        <title>The Global Catalogue of Microorganisms (GCM) 10K type strain sequencing project: providing services to taxonomists for standard genome sequencing and annotation.</title>
        <authorList>
            <consortium name="The Broad Institute Genomics Platform"/>
            <consortium name="The Broad Institute Genome Sequencing Center for Infectious Disease"/>
            <person name="Wu L."/>
            <person name="Ma J."/>
        </authorList>
    </citation>
    <scope>NUCLEOTIDE SEQUENCE [LARGE SCALE GENOMIC DNA]</scope>
    <source>
        <strain evidence="7">CCUG 58938</strain>
    </source>
</reference>
<dbReference type="InterPro" id="IPR007492">
    <property type="entry name" value="LytTR_DNA-bd_dom"/>
</dbReference>
<dbReference type="Gene3D" id="1.25.40.10">
    <property type="entry name" value="Tetratricopeptide repeat domain"/>
    <property type="match status" value="2"/>
</dbReference>
<accession>A0ABW3JX71</accession>
<keyword evidence="7" id="KW-1185">Reference proteome</keyword>
<proteinExistence type="predicted"/>
<dbReference type="SMART" id="SM00028">
    <property type="entry name" value="TPR"/>
    <property type="match status" value="6"/>
</dbReference>
<dbReference type="Pfam" id="PF13424">
    <property type="entry name" value="TPR_12"/>
    <property type="match status" value="1"/>
</dbReference>
<dbReference type="PANTHER" id="PTHR45641">
    <property type="entry name" value="TETRATRICOPEPTIDE REPEAT PROTEIN (AFU_ORTHOLOGUE AFUA_6G03870)"/>
    <property type="match status" value="1"/>
</dbReference>
<organism evidence="6 7">
    <name type="scientific">Ohtaekwangia kribbensis</name>
    <dbReference type="NCBI Taxonomy" id="688913"/>
    <lineage>
        <taxon>Bacteria</taxon>
        <taxon>Pseudomonadati</taxon>
        <taxon>Bacteroidota</taxon>
        <taxon>Cytophagia</taxon>
        <taxon>Cytophagales</taxon>
        <taxon>Fulvivirgaceae</taxon>
        <taxon>Ohtaekwangia</taxon>
    </lineage>
</organism>
<evidence type="ECO:0000313" key="7">
    <source>
        <dbReference type="Proteomes" id="UP001597112"/>
    </source>
</evidence>
<dbReference type="Gene3D" id="2.40.50.1020">
    <property type="entry name" value="LytTr DNA-binding domain"/>
    <property type="match status" value="1"/>
</dbReference>
<dbReference type="InterPro" id="IPR011990">
    <property type="entry name" value="TPR-like_helical_dom_sf"/>
</dbReference>
<comment type="caution">
    <text evidence="6">The sequence shown here is derived from an EMBL/GenBank/DDBJ whole genome shotgun (WGS) entry which is preliminary data.</text>
</comment>
<feature type="repeat" description="TPR" evidence="3">
    <location>
        <begin position="151"/>
        <end position="184"/>
    </location>
</feature>
<keyword evidence="1" id="KW-0677">Repeat</keyword>
<dbReference type="PROSITE" id="PS50930">
    <property type="entry name" value="HTH_LYTTR"/>
    <property type="match status" value="1"/>
</dbReference>
<dbReference type="EMBL" id="JBHTKA010000001">
    <property type="protein sequence ID" value="MFD0998300.1"/>
    <property type="molecule type" value="Genomic_DNA"/>
</dbReference>
<dbReference type="Pfam" id="PF04397">
    <property type="entry name" value="LytTR"/>
    <property type="match status" value="1"/>
</dbReference>
<dbReference type="PROSITE" id="PS50005">
    <property type="entry name" value="TPR"/>
    <property type="match status" value="2"/>
</dbReference>
<name>A0ABW3JX71_9BACT</name>
<feature type="domain" description="HTH LytTR-type" evidence="5">
    <location>
        <begin position="442"/>
        <end position="548"/>
    </location>
</feature>
<dbReference type="RefSeq" id="WP_377574769.1">
    <property type="nucleotide sequence ID" value="NZ_JBHTKA010000001.1"/>
</dbReference>
<evidence type="ECO:0000256" key="3">
    <source>
        <dbReference type="PROSITE-ProRule" id="PRU00339"/>
    </source>
</evidence>
<dbReference type="Pfam" id="PF13181">
    <property type="entry name" value="TPR_8"/>
    <property type="match status" value="1"/>
</dbReference>
<evidence type="ECO:0000256" key="2">
    <source>
        <dbReference type="ARBA" id="ARBA00022803"/>
    </source>
</evidence>
<gene>
    <name evidence="6" type="ORF">ACFQ21_03240</name>
</gene>
<feature type="chain" id="PRO_5047344147" evidence="4">
    <location>
        <begin position="21"/>
        <end position="551"/>
    </location>
</feature>
<feature type="repeat" description="TPR" evidence="3">
    <location>
        <begin position="72"/>
        <end position="105"/>
    </location>
</feature>
<evidence type="ECO:0000259" key="5">
    <source>
        <dbReference type="PROSITE" id="PS50930"/>
    </source>
</evidence>
<sequence length="551" mass="62909">MKKLLLFALTLYVVSLHSVAAQSLQPLTGKDSVNILLGFSKKIYKTDVDKALCLTKRAYRHAQEARSMDGEARSSLMLGILYKEVNNYTESLNAYQHALRLFEKLNDSTQIGLTYNGMGGVYLFNLNHVTWSAYYFGKARAYLQHDSVNLALPLTNLGSLKLRTGKLDEALALYETAYSLQVKYNDLPRMSTTLNNIATLLDSKKEYAKSKEYYARSLEIEKILENPKGISWTLLGLAGACCMNNEHEQAEVHVREAMGIAKKYSLHKNYIHALQYLAYECEHTHKLKEAKSFALQASSLADKHNLSHVKGELYQQLAFVCEKMGELKQALHYQQKHSIYKDSLAEAERKAADEVAELKDKPALASAPGATNDYWPWLSFAVICTASIGFIFLRKAKHPHQTEITEVPGTPVDETPSPAIDIPIPSQPENNGQATLPDRVHLEVINGQGMKIINLDNIQWFQKDGKSYHAFTEKGNYRVRQNMTELEESLPRGRFFRINRTVIINMDAMNNYSFWENHKYIIRMKDEQKTEFTISRNRLREMKESFNVFEH</sequence>
<dbReference type="PANTHER" id="PTHR45641:SF19">
    <property type="entry name" value="NEPHROCYSTIN-3"/>
    <property type="match status" value="1"/>
</dbReference>
<keyword evidence="4" id="KW-0732">Signal</keyword>
<evidence type="ECO:0000256" key="4">
    <source>
        <dbReference type="SAM" id="SignalP"/>
    </source>
</evidence>
<dbReference type="InterPro" id="IPR019734">
    <property type="entry name" value="TPR_rpt"/>
</dbReference>
<feature type="signal peptide" evidence="4">
    <location>
        <begin position="1"/>
        <end position="20"/>
    </location>
</feature>
<evidence type="ECO:0000256" key="1">
    <source>
        <dbReference type="ARBA" id="ARBA00022737"/>
    </source>
</evidence>
<keyword evidence="2 3" id="KW-0802">TPR repeat</keyword>
<evidence type="ECO:0000313" key="6">
    <source>
        <dbReference type="EMBL" id="MFD0998300.1"/>
    </source>
</evidence>